<feature type="chain" id="PRO_5002309918" description="Lipoprotein" evidence="1">
    <location>
        <begin position="20"/>
        <end position="113"/>
    </location>
</feature>
<protein>
    <recommendedName>
        <fullName evidence="4">Lipoprotein</fullName>
    </recommendedName>
</protein>
<sequence>MRCLSAIMCLGFGVLAGCAAPQDGARYSAQGVSYTGKVLAVRAVAGGPATARIMQALGQPNDVPQQGAREIVVQLADGSVKTLVPPPGVAPATLVPGSRVVITETPQMRITAR</sequence>
<evidence type="ECO:0000313" key="3">
    <source>
        <dbReference type="Proteomes" id="UP000032668"/>
    </source>
</evidence>
<evidence type="ECO:0000256" key="1">
    <source>
        <dbReference type="SAM" id="SignalP"/>
    </source>
</evidence>
<organism evidence="2 3">
    <name type="scientific">Acidocella aminolytica 101 = DSM 11237</name>
    <dbReference type="NCBI Taxonomy" id="1120923"/>
    <lineage>
        <taxon>Bacteria</taxon>
        <taxon>Pseudomonadati</taxon>
        <taxon>Pseudomonadota</taxon>
        <taxon>Alphaproteobacteria</taxon>
        <taxon>Acetobacterales</taxon>
        <taxon>Acidocellaceae</taxon>
        <taxon>Acidocella</taxon>
    </lineage>
</organism>
<keyword evidence="3" id="KW-1185">Reference proteome</keyword>
<evidence type="ECO:0008006" key="4">
    <source>
        <dbReference type="Google" id="ProtNLM"/>
    </source>
</evidence>
<proteinExistence type="predicted"/>
<gene>
    <name evidence="2" type="ORF">Aam_009_021</name>
</gene>
<dbReference type="RefSeq" id="WP_048877309.1">
    <property type="nucleotide sequence ID" value="NZ_BANC01000009.1"/>
</dbReference>
<feature type="signal peptide" evidence="1">
    <location>
        <begin position="1"/>
        <end position="19"/>
    </location>
</feature>
<name>A0A0D6PC89_9PROT</name>
<dbReference type="EMBL" id="BANC01000009">
    <property type="protein sequence ID" value="GAN78818.1"/>
    <property type="molecule type" value="Genomic_DNA"/>
</dbReference>
<dbReference type="AlphaFoldDB" id="A0A0D6PC89"/>
<comment type="caution">
    <text evidence="2">The sequence shown here is derived from an EMBL/GenBank/DDBJ whole genome shotgun (WGS) entry which is preliminary data.</text>
</comment>
<keyword evidence="1" id="KW-0732">Signal</keyword>
<dbReference type="OrthoDB" id="10002943at2"/>
<dbReference type="STRING" id="1120923.SAMN02746095_01419"/>
<dbReference type="Proteomes" id="UP000032668">
    <property type="component" value="Unassembled WGS sequence"/>
</dbReference>
<evidence type="ECO:0000313" key="2">
    <source>
        <dbReference type="EMBL" id="GAN78818.1"/>
    </source>
</evidence>
<dbReference type="PROSITE" id="PS51257">
    <property type="entry name" value="PROKAR_LIPOPROTEIN"/>
    <property type="match status" value="1"/>
</dbReference>
<reference evidence="2 3" key="1">
    <citation type="submission" date="2012-11" db="EMBL/GenBank/DDBJ databases">
        <title>Whole genome sequence of Acidocella aminolytica 101 = DSM 11237.</title>
        <authorList>
            <person name="Azuma Y."/>
            <person name="Higashiura N."/>
            <person name="Hirakawa H."/>
            <person name="Matsushita K."/>
        </authorList>
    </citation>
    <scope>NUCLEOTIDE SEQUENCE [LARGE SCALE GENOMIC DNA]</scope>
    <source>
        <strain evidence="3">101 / DSM 11237</strain>
    </source>
</reference>
<accession>A0A0D6PC89</accession>